<feature type="domain" description="BIG2" evidence="2">
    <location>
        <begin position="784"/>
        <end position="862"/>
    </location>
</feature>
<dbReference type="Proteomes" id="UP000693672">
    <property type="component" value="Unassembled WGS sequence"/>
</dbReference>
<proteinExistence type="predicted"/>
<feature type="chain" id="PRO_5037134314" description="BIG2 domain-containing protein" evidence="1">
    <location>
        <begin position="31"/>
        <end position="864"/>
    </location>
</feature>
<reference evidence="3" key="1">
    <citation type="submission" date="2021-06" db="EMBL/GenBank/DDBJ databases">
        <authorList>
            <person name="Criscuolo A."/>
        </authorList>
    </citation>
    <scope>NUCLEOTIDE SEQUENCE</scope>
    <source>
        <strain evidence="3">CIP111600</strain>
    </source>
</reference>
<gene>
    <name evidence="3" type="ORF">PAESOLCIP111_05804</name>
</gene>
<dbReference type="Pfam" id="PF02368">
    <property type="entry name" value="Big_2"/>
    <property type="match status" value="2"/>
</dbReference>
<evidence type="ECO:0000313" key="3">
    <source>
        <dbReference type="EMBL" id="CAG7649155.1"/>
    </source>
</evidence>
<keyword evidence="4" id="KW-1185">Reference proteome</keyword>
<protein>
    <recommendedName>
        <fullName evidence="2">BIG2 domain-containing protein</fullName>
    </recommendedName>
</protein>
<feature type="domain" description="BIG2" evidence="2">
    <location>
        <begin position="33"/>
        <end position="113"/>
    </location>
</feature>
<dbReference type="RefSeq" id="WP_246627688.1">
    <property type="nucleotide sequence ID" value="NZ_CAJVAS010000047.1"/>
</dbReference>
<dbReference type="SMART" id="SM00635">
    <property type="entry name" value="BID_2"/>
    <property type="match status" value="10"/>
</dbReference>
<feature type="domain" description="BIG2" evidence="2">
    <location>
        <begin position="699"/>
        <end position="779"/>
    </location>
</feature>
<accession>A0A916NLL8</accession>
<feature type="domain" description="BIG2" evidence="2">
    <location>
        <begin position="364"/>
        <end position="446"/>
    </location>
</feature>
<evidence type="ECO:0000256" key="1">
    <source>
        <dbReference type="SAM" id="SignalP"/>
    </source>
</evidence>
<dbReference type="AlphaFoldDB" id="A0A916NLL8"/>
<evidence type="ECO:0000313" key="4">
    <source>
        <dbReference type="Proteomes" id="UP000693672"/>
    </source>
</evidence>
<feature type="domain" description="BIG2" evidence="2">
    <location>
        <begin position="532"/>
        <end position="610"/>
    </location>
</feature>
<feature type="domain" description="BIG2" evidence="2">
    <location>
        <begin position="117"/>
        <end position="197"/>
    </location>
</feature>
<keyword evidence="1" id="KW-0732">Signal</keyword>
<feature type="domain" description="BIG2" evidence="2">
    <location>
        <begin position="281"/>
        <end position="363"/>
    </location>
</feature>
<organism evidence="3 4">
    <name type="scientific">Paenibacillus solanacearum</name>
    <dbReference type="NCBI Taxonomy" id="2048548"/>
    <lineage>
        <taxon>Bacteria</taxon>
        <taxon>Bacillati</taxon>
        <taxon>Bacillota</taxon>
        <taxon>Bacilli</taxon>
        <taxon>Bacillales</taxon>
        <taxon>Paenibacillaceae</taxon>
        <taxon>Paenibacillus</taxon>
    </lineage>
</organism>
<feature type="signal peptide" evidence="1">
    <location>
        <begin position="1"/>
        <end position="30"/>
    </location>
</feature>
<evidence type="ECO:0000259" key="2">
    <source>
        <dbReference type="SMART" id="SM00635"/>
    </source>
</evidence>
<dbReference type="InterPro" id="IPR003343">
    <property type="entry name" value="Big_2"/>
</dbReference>
<sequence>MRFQKSKRLIAFLMVFAICLCSFSGTTAFAATEISSLVLNKNEVSLEVGETFLLTATAIYTNGSTENVTVKTDWNSGAPNTASVYAGSITAKQEGTAVITATYMEKMVVVNVKVSKRVRSLIKDVQTIDLRKGASQQIGLTAYYDDGTNEGVTTKAEWNIDNGSVATVVNGLVTGQSSGTATVTAKYNNQTVSIPVNIEIVKRVDPNLSEVSLLLKDDVTIKLTATYPDGSTKDVTELADWDSENPDVADVIKGKITGYGPGQTKIIATYGTKSTAIKVDVDNAVKLGLDKQTVMMKKNASEQLTLTATYPDGSTDNITARAEWTSSNEDVLSVVKGKLFASAAGEATVTASYGGKSVTAVIDVDVPRRLLASQDSLYVQSGQDQQLTLTAVYADNSTSDVTTDAKWSSDNEDVATVSKGNVVPRKAGEATIKAVYGDKSVTIKVSVDIPNILVPNKKTVSFQMGSYEQMVLKALYTDGREVDVTSKAEWTSSAPAVAEVRNGLITGVGTGVATVTAKFGTRTTVVQVSVGVLKSLTTTSDTQFSMAKGSSKTIDLTATYTDGTVNQVASEATWTSSNASAVSVDAGVVKAIASGDAVITASFETKTITLNISVDMADSLTASPAFLSFDLGESRAITLTAKNKSGEEKNVTNDAEWASSNVQIVQVSAGVVTPVSRGKATVTAKYGGKSVSVSVEIGVAQSLDTDKKFLSVKRGQSTSIALTATQSDGSKKVVSADAQWKSSNYKVADVSGGVVTAVGSGKATITGTFGGKSITVPVEVDTLKYLKTDIILISIKQGASVEAKATATYSDLSEEDVTIPAMWSSSSIRVADVKDGVIKAISKGKATVTVNYGDKRTYIYVTVD</sequence>
<dbReference type="EMBL" id="CAJVAS010000047">
    <property type="protein sequence ID" value="CAG7649155.1"/>
    <property type="molecule type" value="Genomic_DNA"/>
</dbReference>
<name>A0A916NLL8_9BACL</name>
<feature type="domain" description="BIG2" evidence="2">
    <location>
        <begin position="447"/>
        <end position="529"/>
    </location>
</feature>
<feature type="domain" description="BIG2" evidence="2">
    <location>
        <begin position="616"/>
        <end position="696"/>
    </location>
</feature>
<feature type="domain" description="BIG2" evidence="2">
    <location>
        <begin position="200"/>
        <end position="280"/>
    </location>
</feature>
<comment type="caution">
    <text evidence="3">The sequence shown here is derived from an EMBL/GenBank/DDBJ whole genome shotgun (WGS) entry which is preliminary data.</text>
</comment>